<dbReference type="PRINTS" id="PR00507">
    <property type="entry name" value="N12N6MTFRASE"/>
</dbReference>
<reference evidence="11 12" key="1">
    <citation type="submission" date="2012-12" db="EMBL/GenBank/DDBJ databases">
        <title>Genome assembly of Formosa sp. AK20.</title>
        <authorList>
            <person name="Kumar R."/>
            <person name="Khatri I."/>
            <person name="Vaidya B."/>
            <person name="Subramanian S."/>
            <person name="Pinnaka A."/>
        </authorList>
    </citation>
    <scope>NUCLEOTIDE SEQUENCE [LARGE SCALE GENOMIC DNA]</scope>
    <source>
        <strain evidence="11 12">AK20</strain>
    </source>
</reference>
<dbReference type="Gene3D" id="3.40.50.150">
    <property type="entry name" value="Vaccinia Virus protein VP39"/>
    <property type="match status" value="1"/>
</dbReference>
<keyword evidence="2" id="KW-0489">Methyltransferase</keyword>
<evidence type="ECO:0000259" key="10">
    <source>
        <dbReference type="Pfam" id="PF12950"/>
    </source>
</evidence>
<dbReference type="InterPro" id="IPR029063">
    <property type="entry name" value="SAM-dependent_MTases_sf"/>
</dbReference>
<evidence type="ECO:0000256" key="8">
    <source>
        <dbReference type="SAM" id="Coils"/>
    </source>
</evidence>
<dbReference type="PANTHER" id="PTHR33841">
    <property type="entry name" value="DNA METHYLTRANSFERASE YEEA-RELATED"/>
    <property type="match status" value="1"/>
</dbReference>
<dbReference type="PANTHER" id="PTHR33841:SF1">
    <property type="entry name" value="DNA METHYLTRANSFERASE A"/>
    <property type="match status" value="1"/>
</dbReference>
<sequence>MSLFQNSVLNKYLKGLESEKVNQAYERFISHFHNPTIQENIRNSKEEQYQGEFLIDLFVNVLGYTKNPTPDFNLTTELKNITGSKKTDGAILKGENALAVIELKGTNTTDLSKVETQAFGYKNNQTGCNYVITSNFEKLRFYIDNAVDFEEFNLFQLSKERFDILWLCLSSEYLLKDIPKKIKDESLTQEENVTKKLYKDYASFRNEIFDAIQKENPEYGKLTLFKKTQKLLDRFLFIFFAEDRLLLPPNSIRSILNQWADLRDKYDEYFPLYNRFKKYFGYMNTGHKGQQHDIFAYNGGLFAPDEILDNIKINDELLYKHTLNLSNYDFESEVSVNILGHIFEHSLNDIDEIQAEIQGVATDQSKTKRKKDGVFYTPKYITKYIVDNTVGKLCEEKKTELDIQEAEYEKERKGRKSTTLKNLTQKLEDYRKWLLQITICDPACGSGAFLNQALEFLIAEHQYIDELQAKLFGDAMILSEVENSILENNLFGVDINEESVEIAKLSLWLRTAQKGRKLTSLNDNIKCGNSLIDDPTVAGDKAFNWHKEFPEVFAKGGFDVVIGNPPYVRVQNLDYLTIDFYKTNYDVCHQRVDLYLLFFEKGFTILNNKGILSYINPTMFINSDYGIGLRKFLKNTGILEIVDFGDLSIFADAITYTGIFTISKEKKSDFDYVKFDELIDLPNDLSNKSRIKIEIKGLSDEGWIYSSKEEKKILEKLETKIKLSDIAIINSGCFTGYDEAFFVDNNDINDYNLEKDLIFPVIMGKEPKRYSLNPPIKKAIYPYVNSNGKTELISEEALKNYPNTYNYLLKNKEKLLQRKDSRKTFKEMGRPWYSYTRKGLIEVFESDKILVGYIVNDNTYCLDDDKFIFSVGRVFGIVPQNNSLKFGLLGLLNSKVSKYLMKLKCPIKKGGYFKISSKYLSEFTILSEKHLLTLTDIVKEQINTNNIYNQNIENLLNLLINKFNINSSKKLETWHELEFGDFLKELEKARKKSAKENETEYSKLSLSEEAEWMQYFKEQKQKATELKAEIDKTDKEIDQMVYELYGLTDEEIAIVEDSTR</sequence>
<comment type="caution">
    <text evidence="11">The sequence shown here is derived from an EMBL/GenBank/DDBJ whole genome shotgun (WGS) entry which is preliminary data.</text>
</comment>
<gene>
    <name evidence="11" type="ORF">D778_00843</name>
</gene>
<dbReference type="GO" id="GO:0009307">
    <property type="term" value="P:DNA restriction-modification system"/>
    <property type="evidence" value="ECO:0007669"/>
    <property type="project" value="UniProtKB-KW"/>
</dbReference>
<dbReference type="InterPro" id="IPR050953">
    <property type="entry name" value="N4_N6_ade-DNA_methylase"/>
</dbReference>
<feature type="coiled-coil region" evidence="8">
    <location>
        <begin position="1016"/>
        <end position="1043"/>
    </location>
</feature>
<feature type="domain" description="TaqI-like C-terminal specificity" evidence="10">
    <location>
        <begin position="761"/>
        <end position="923"/>
    </location>
</feature>
<dbReference type="GO" id="GO:0009007">
    <property type="term" value="F:site-specific DNA-methyltransferase (adenine-specific) activity"/>
    <property type="evidence" value="ECO:0007669"/>
    <property type="project" value="UniProtKB-EC"/>
</dbReference>
<feature type="domain" description="Type II methyltransferase M.TaqI-like" evidence="9">
    <location>
        <begin position="488"/>
        <end position="650"/>
    </location>
</feature>
<dbReference type="Pfam" id="PF12950">
    <property type="entry name" value="TaqI_C"/>
    <property type="match status" value="1"/>
</dbReference>
<evidence type="ECO:0000256" key="5">
    <source>
        <dbReference type="ARBA" id="ARBA00022747"/>
    </source>
</evidence>
<dbReference type="OrthoDB" id="32195at2"/>
<proteinExistence type="predicted"/>
<keyword evidence="5" id="KW-0680">Restriction system</keyword>
<evidence type="ECO:0000256" key="7">
    <source>
        <dbReference type="ARBA" id="ARBA00047942"/>
    </source>
</evidence>
<evidence type="ECO:0000256" key="4">
    <source>
        <dbReference type="ARBA" id="ARBA00022691"/>
    </source>
</evidence>
<dbReference type="PROSITE" id="PS00092">
    <property type="entry name" value="N6_MTASE"/>
    <property type="match status" value="1"/>
</dbReference>
<dbReference type="GO" id="GO:0032259">
    <property type="term" value="P:methylation"/>
    <property type="evidence" value="ECO:0007669"/>
    <property type="project" value="UniProtKB-KW"/>
</dbReference>
<accession>M7MHR6</accession>
<evidence type="ECO:0000313" key="12">
    <source>
        <dbReference type="Proteomes" id="UP000012024"/>
    </source>
</evidence>
<dbReference type="InterPro" id="IPR025931">
    <property type="entry name" value="TaqI_C"/>
</dbReference>
<evidence type="ECO:0000256" key="3">
    <source>
        <dbReference type="ARBA" id="ARBA00022679"/>
    </source>
</evidence>
<evidence type="ECO:0000256" key="1">
    <source>
        <dbReference type="ARBA" id="ARBA00011900"/>
    </source>
</evidence>
<dbReference type="eggNOG" id="COG0827">
    <property type="taxonomic scope" value="Bacteria"/>
</dbReference>
<keyword evidence="12" id="KW-1185">Reference proteome</keyword>
<dbReference type="InterPro" id="IPR002052">
    <property type="entry name" value="DNA_methylase_N6_adenine_CS"/>
</dbReference>
<keyword evidence="6" id="KW-0238">DNA-binding</keyword>
<dbReference type="GeneID" id="98642122"/>
<keyword evidence="3" id="KW-0808">Transferase</keyword>
<dbReference type="PATRIC" id="fig|1137281.3.peg.2275"/>
<keyword evidence="4" id="KW-0949">S-adenosyl-L-methionine</keyword>
<dbReference type="InterPro" id="IPR011639">
    <property type="entry name" value="MethylTrfase_TaqI-like_dom"/>
</dbReference>
<protein>
    <recommendedName>
        <fullName evidence="1">site-specific DNA-methyltransferase (adenine-specific)</fullName>
        <ecNumber evidence="1">2.1.1.72</ecNumber>
    </recommendedName>
</protein>
<evidence type="ECO:0000256" key="2">
    <source>
        <dbReference type="ARBA" id="ARBA00022603"/>
    </source>
</evidence>
<dbReference type="AlphaFoldDB" id="M7MHR6"/>
<evidence type="ECO:0000313" key="11">
    <source>
        <dbReference type="EMBL" id="EMQ94375.1"/>
    </source>
</evidence>
<comment type="catalytic activity">
    <reaction evidence="7">
        <text>a 2'-deoxyadenosine in DNA + S-adenosyl-L-methionine = an N(6)-methyl-2'-deoxyadenosine in DNA + S-adenosyl-L-homocysteine + H(+)</text>
        <dbReference type="Rhea" id="RHEA:15197"/>
        <dbReference type="Rhea" id="RHEA-COMP:12418"/>
        <dbReference type="Rhea" id="RHEA-COMP:12419"/>
        <dbReference type="ChEBI" id="CHEBI:15378"/>
        <dbReference type="ChEBI" id="CHEBI:57856"/>
        <dbReference type="ChEBI" id="CHEBI:59789"/>
        <dbReference type="ChEBI" id="CHEBI:90615"/>
        <dbReference type="ChEBI" id="CHEBI:90616"/>
        <dbReference type="EC" id="2.1.1.72"/>
    </reaction>
</comment>
<organism evidence="11 12">
    <name type="scientific">Xanthomarina gelatinilytica</name>
    <dbReference type="NCBI Taxonomy" id="1137281"/>
    <lineage>
        <taxon>Bacteria</taxon>
        <taxon>Pseudomonadati</taxon>
        <taxon>Bacteroidota</taxon>
        <taxon>Flavobacteriia</taxon>
        <taxon>Flavobacteriales</taxon>
        <taxon>Flavobacteriaceae</taxon>
        <taxon>Xanthomarina</taxon>
    </lineage>
</organism>
<name>M7MHR6_9FLAO</name>
<dbReference type="EC" id="2.1.1.72" evidence="1"/>
<dbReference type="eggNOG" id="COG1002">
    <property type="taxonomic scope" value="Bacteria"/>
</dbReference>
<dbReference type="Pfam" id="PF07669">
    <property type="entry name" value="Eco57I"/>
    <property type="match status" value="1"/>
</dbReference>
<keyword evidence="8" id="KW-0175">Coiled coil</keyword>
<dbReference type="GO" id="GO:0003677">
    <property type="term" value="F:DNA binding"/>
    <property type="evidence" value="ECO:0007669"/>
    <property type="project" value="UniProtKB-KW"/>
</dbReference>
<dbReference type="RefSeq" id="WP_007650741.1">
    <property type="nucleotide sequence ID" value="NZ_ANLA01000017.1"/>
</dbReference>
<dbReference type="Proteomes" id="UP000012024">
    <property type="component" value="Unassembled WGS sequence"/>
</dbReference>
<evidence type="ECO:0000256" key="6">
    <source>
        <dbReference type="ARBA" id="ARBA00023125"/>
    </source>
</evidence>
<dbReference type="EMBL" id="ANLA01000017">
    <property type="protein sequence ID" value="EMQ94375.1"/>
    <property type="molecule type" value="Genomic_DNA"/>
</dbReference>
<dbReference type="SUPFAM" id="SSF53335">
    <property type="entry name" value="S-adenosyl-L-methionine-dependent methyltransferases"/>
    <property type="match status" value="1"/>
</dbReference>
<evidence type="ECO:0000259" key="9">
    <source>
        <dbReference type="Pfam" id="PF07669"/>
    </source>
</evidence>